<dbReference type="PANTHER" id="PTHR33055:SF13">
    <property type="entry name" value="TRANSPOSASE"/>
    <property type="match status" value="1"/>
</dbReference>
<name>A0A3R7X470_9EURY</name>
<dbReference type="AlphaFoldDB" id="A0A3R7X470"/>
<evidence type="ECO:0000259" key="1">
    <source>
        <dbReference type="Pfam" id="PF01548"/>
    </source>
</evidence>
<dbReference type="EMBL" id="QZAB01000515">
    <property type="protein sequence ID" value="RQD81391.1"/>
    <property type="molecule type" value="Genomic_DNA"/>
</dbReference>
<gene>
    <name evidence="2" type="ORF">D5R95_08130</name>
</gene>
<dbReference type="GO" id="GO:0003677">
    <property type="term" value="F:DNA binding"/>
    <property type="evidence" value="ECO:0007669"/>
    <property type="project" value="InterPro"/>
</dbReference>
<dbReference type="InterPro" id="IPR002525">
    <property type="entry name" value="Transp_IS110-like_N"/>
</dbReference>
<comment type="caution">
    <text evidence="2">The sequence shown here is derived from an EMBL/GenBank/DDBJ whole genome shotgun (WGS) entry which is preliminary data.</text>
</comment>
<sequence>MTLHIYKACGLDIHKKFMIATILCRDGDKEQMRFDRDDEGILSLRSWVVENECNVVACESTSDFWVPIYDTLINYVPVIVGNARDMKAFNHKKTDKIDSEFIAQLALNNIILSSLHEYSLQTIGNLGH</sequence>
<proteinExistence type="predicted"/>
<reference evidence="2 3" key="1">
    <citation type="submission" date="2018-08" db="EMBL/GenBank/DDBJ databases">
        <title>The metabolism and importance of syntrophic acetate oxidation coupled to methane or sulfide production in haloalkaline environments.</title>
        <authorList>
            <person name="Timmers P.H.A."/>
            <person name="Vavourakis C.D."/>
            <person name="Sorokin D.Y."/>
            <person name="Sinninghe Damste J.S."/>
            <person name="Muyzer G."/>
            <person name="Stams A.J.M."/>
            <person name="Plugge C.M."/>
        </authorList>
    </citation>
    <scope>NUCLEOTIDE SEQUENCE [LARGE SCALE GENOMIC DNA]</scope>
    <source>
        <strain evidence="2">MSAO_Arc3</strain>
    </source>
</reference>
<dbReference type="GO" id="GO:0004803">
    <property type="term" value="F:transposase activity"/>
    <property type="evidence" value="ECO:0007669"/>
    <property type="project" value="InterPro"/>
</dbReference>
<dbReference type="GO" id="GO:0006313">
    <property type="term" value="P:DNA transposition"/>
    <property type="evidence" value="ECO:0007669"/>
    <property type="project" value="InterPro"/>
</dbReference>
<accession>A0A3R7X470</accession>
<dbReference type="Pfam" id="PF01548">
    <property type="entry name" value="DEDD_Tnp_IS110"/>
    <property type="match status" value="1"/>
</dbReference>
<protein>
    <recommendedName>
        <fullName evidence="1">Transposase IS110-like N-terminal domain-containing protein</fullName>
    </recommendedName>
</protein>
<evidence type="ECO:0000313" key="3">
    <source>
        <dbReference type="Proteomes" id="UP000284763"/>
    </source>
</evidence>
<dbReference type="Proteomes" id="UP000284763">
    <property type="component" value="Unassembled WGS sequence"/>
</dbReference>
<organism evidence="2 3">
    <name type="scientific">Methanosalsum natronophilum</name>
    <dbReference type="NCBI Taxonomy" id="768733"/>
    <lineage>
        <taxon>Archaea</taxon>
        <taxon>Methanobacteriati</taxon>
        <taxon>Methanobacteriota</taxon>
        <taxon>Stenosarchaea group</taxon>
        <taxon>Methanomicrobia</taxon>
        <taxon>Methanosarcinales</taxon>
        <taxon>Methanosarcinaceae</taxon>
        <taxon>Methanosalsum</taxon>
    </lineage>
</organism>
<dbReference type="InterPro" id="IPR047650">
    <property type="entry name" value="Transpos_IS110"/>
</dbReference>
<dbReference type="PANTHER" id="PTHR33055">
    <property type="entry name" value="TRANSPOSASE FOR INSERTION SEQUENCE ELEMENT IS1111A"/>
    <property type="match status" value="1"/>
</dbReference>
<evidence type="ECO:0000313" key="2">
    <source>
        <dbReference type="EMBL" id="RQD81391.1"/>
    </source>
</evidence>
<feature type="domain" description="Transposase IS110-like N-terminal" evidence="1">
    <location>
        <begin position="9"/>
        <end position="107"/>
    </location>
</feature>